<proteinExistence type="predicted"/>
<evidence type="ECO:0000313" key="2">
    <source>
        <dbReference type="EMBL" id="MFC5145749.1"/>
    </source>
</evidence>
<dbReference type="EMBL" id="JBHSKJ010000007">
    <property type="protein sequence ID" value="MFC5145749.1"/>
    <property type="molecule type" value="Genomic_DNA"/>
</dbReference>
<keyword evidence="3" id="KW-1185">Reference proteome</keyword>
<accession>A0ABV9ZZP4</accession>
<protein>
    <submittedName>
        <fullName evidence="2">Uncharacterized protein</fullName>
    </submittedName>
</protein>
<organism evidence="2 3">
    <name type="scientific">Streptomyces aureoversilis</name>
    <dbReference type="NCBI Taxonomy" id="67277"/>
    <lineage>
        <taxon>Bacteria</taxon>
        <taxon>Bacillati</taxon>
        <taxon>Actinomycetota</taxon>
        <taxon>Actinomycetes</taxon>
        <taxon>Kitasatosporales</taxon>
        <taxon>Streptomycetaceae</taxon>
        <taxon>Streptomyces</taxon>
    </lineage>
</organism>
<dbReference type="Proteomes" id="UP001596222">
    <property type="component" value="Unassembled WGS sequence"/>
</dbReference>
<evidence type="ECO:0000256" key="1">
    <source>
        <dbReference type="SAM" id="MobiDB-lite"/>
    </source>
</evidence>
<evidence type="ECO:0000313" key="3">
    <source>
        <dbReference type="Proteomes" id="UP001596222"/>
    </source>
</evidence>
<sequence length="72" mass="7409">MAPAPAAQSRTGAARDVPGRAFRAVLGGYRDEEFAVIGDHLSRSAEAGRTQAERLRAAGRAGESTPRAAASS</sequence>
<dbReference type="RefSeq" id="WP_382041061.1">
    <property type="nucleotide sequence ID" value="NZ_JBHSKJ010000007.1"/>
</dbReference>
<name>A0ABV9ZZP4_9ACTN</name>
<comment type="caution">
    <text evidence="2">The sequence shown here is derived from an EMBL/GenBank/DDBJ whole genome shotgun (WGS) entry which is preliminary data.</text>
</comment>
<reference evidence="3" key="1">
    <citation type="journal article" date="2019" name="Int. J. Syst. Evol. Microbiol.">
        <title>The Global Catalogue of Microorganisms (GCM) 10K type strain sequencing project: providing services to taxonomists for standard genome sequencing and annotation.</title>
        <authorList>
            <consortium name="The Broad Institute Genomics Platform"/>
            <consortium name="The Broad Institute Genome Sequencing Center for Infectious Disease"/>
            <person name="Wu L."/>
            <person name="Ma J."/>
        </authorList>
    </citation>
    <scope>NUCLEOTIDE SEQUENCE [LARGE SCALE GENOMIC DNA]</scope>
    <source>
        <strain evidence="3">CGMCC 4.1641</strain>
    </source>
</reference>
<gene>
    <name evidence="2" type="ORF">ACFPP6_13880</name>
</gene>
<feature type="region of interest" description="Disordered" evidence="1">
    <location>
        <begin position="44"/>
        <end position="72"/>
    </location>
</feature>